<name>A0AA36HQ29_9DINO</name>
<dbReference type="EMBL" id="CAUJNA010000143">
    <property type="protein sequence ID" value="CAJ1372592.1"/>
    <property type="molecule type" value="Genomic_DNA"/>
</dbReference>
<feature type="coiled-coil region" evidence="1">
    <location>
        <begin position="255"/>
        <end position="310"/>
    </location>
</feature>
<feature type="region of interest" description="Disordered" evidence="2">
    <location>
        <begin position="311"/>
        <end position="421"/>
    </location>
</feature>
<protein>
    <recommendedName>
        <fullName evidence="5">Serine aminopeptidase S33 domain-containing protein</fullName>
    </recommendedName>
</protein>
<feature type="region of interest" description="Disordered" evidence="2">
    <location>
        <begin position="223"/>
        <end position="247"/>
    </location>
</feature>
<dbReference type="SUPFAM" id="SSF53474">
    <property type="entry name" value="alpha/beta-Hydrolases"/>
    <property type="match status" value="1"/>
</dbReference>
<keyword evidence="1" id="KW-0175">Coiled coil</keyword>
<feature type="compositionally biased region" description="Pro residues" evidence="2">
    <location>
        <begin position="408"/>
        <end position="417"/>
    </location>
</feature>
<feature type="compositionally biased region" description="Polar residues" evidence="2">
    <location>
        <begin position="389"/>
        <end position="400"/>
    </location>
</feature>
<gene>
    <name evidence="3" type="ORF">EVOR1521_LOCUS2631</name>
</gene>
<feature type="compositionally biased region" description="Basic and acidic residues" evidence="2">
    <location>
        <begin position="162"/>
        <end position="174"/>
    </location>
</feature>
<dbReference type="Proteomes" id="UP001178507">
    <property type="component" value="Unassembled WGS sequence"/>
</dbReference>
<evidence type="ECO:0000256" key="1">
    <source>
        <dbReference type="SAM" id="Coils"/>
    </source>
</evidence>
<dbReference type="PANTHER" id="PTHR12277">
    <property type="entry name" value="ALPHA/BETA HYDROLASE DOMAIN-CONTAINING PROTEIN"/>
    <property type="match status" value="1"/>
</dbReference>
<feature type="region of interest" description="Disordered" evidence="2">
    <location>
        <begin position="1"/>
        <end position="58"/>
    </location>
</feature>
<sequence>MAAVGRPLSATWGAPPPTPSAAAAISLLGPSATSPAPQAPQAPHAPQAPQAPHAPPTPAAAAINLLKPNFAVTAPAAPAAPAAPPPQDKDAKLVGSILAAAPMPHAGQDQSGRDAGVLDSFLRKVPDARRKPAPLSVLDAPQAQAQHDDAMLQQLVGRGGLRPEKQTGRMERSPQADAVSASREIGSRIPTGFQGYAGYGGYADAPLERGAAYGLPVARRSVHSERPRGAPLGRGHSRRSVGGGGLAKVRTNIIEERAKDDLHEENLQLRRAQTEMKSRLQKLQVKIRSAQEEPREAKALEQKASDLEQLQRALSAPSKAKASTSPGVRRGTRSSRQQSQRRSGGRLRSRMSVPWSQAPAPAPHVGYPAESRSSPRGVHVLPALHVQPESPSRHASQSPQAGRRSPRAPAPEVPSVPAPALDRRPAAPLALDVKEPLPAHTQSLHLSPMALPSPLARSPQEPLLSDFEQRIMSQNKQKAEELRQRNRELSSRLDELLVQQISADHFQEKQKSRYKEKAKAMDAKIRSLEAALERLRDKGRQVDSALQHDKQQLEVDVAVLSTQLHHAQELILIPREDGVKVPCLFLPFQHARFLFIYFHANAEDLGLSYSFCKILRDLFQVHILAVEYPGYGICPGTADEAGIMANAEAAMDFAVKTLGWPKDGIKLFGRSLGTGPTVQLAAQNQVAGVILISPFTSIKALFQAQVGRLADFVQDRFANMDLAPQISSPTLIIHGMQDSLVPLEHGRTIYGAISCKKMLVTPHNMSHNTSLLKDVATFILPMTHFFSLPDYTFEEPEIPEWVFPPGAFDTDASPQKLRPTCQASWICGRPCGLGSEEENVVEPISQLKPQPKAQGLSEECVPDELTVPLADRKEQSPVVAKGVSQEVSRAYVFCRAKTEL</sequence>
<proteinExistence type="predicted"/>
<evidence type="ECO:0000313" key="4">
    <source>
        <dbReference type="Proteomes" id="UP001178507"/>
    </source>
</evidence>
<dbReference type="InterPro" id="IPR029058">
    <property type="entry name" value="AB_hydrolase_fold"/>
</dbReference>
<feature type="region of interest" description="Disordered" evidence="2">
    <location>
        <begin position="162"/>
        <end position="182"/>
    </location>
</feature>
<feature type="compositionally biased region" description="Low complexity" evidence="2">
    <location>
        <begin position="20"/>
        <end position="51"/>
    </location>
</feature>
<dbReference type="PANTHER" id="PTHR12277:SF197">
    <property type="entry name" value="CHROMOSOME UNDETERMINED SCAFFOLD_38, WHOLE GENOME SHOTGUN SEQUENCE"/>
    <property type="match status" value="1"/>
</dbReference>
<feature type="compositionally biased region" description="Low complexity" evidence="2">
    <location>
        <begin position="313"/>
        <end position="326"/>
    </location>
</feature>
<keyword evidence="4" id="KW-1185">Reference proteome</keyword>
<dbReference type="AlphaFoldDB" id="A0AA36HQ29"/>
<reference evidence="3" key="1">
    <citation type="submission" date="2023-08" db="EMBL/GenBank/DDBJ databases">
        <authorList>
            <person name="Chen Y."/>
            <person name="Shah S."/>
            <person name="Dougan E. K."/>
            <person name="Thang M."/>
            <person name="Chan C."/>
        </authorList>
    </citation>
    <scope>NUCLEOTIDE SEQUENCE</scope>
</reference>
<feature type="coiled-coil region" evidence="1">
    <location>
        <begin position="464"/>
        <end position="545"/>
    </location>
</feature>
<organism evidence="3 4">
    <name type="scientific">Effrenium voratum</name>
    <dbReference type="NCBI Taxonomy" id="2562239"/>
    <lineage>
        <taxon>Eukaryota</taxon>
        <taxon>Sar</taxon>
        <taxon>Alveolata</taxon>
        <taxon>Dinophyceae</taxon>
        <taxon>Suessiales</taxon>
        <taxon>Symbiodiniaceae</taxon>
        <taxon>Effrenium</taxon>
    </lineage>
</organism>
<accession>A0AA36HQ29</accession>
<evidence type="ECO:0008006" key="5">
    <source>
        <dbReference type="Google" id="ProtNLM"/>
    </source>
</evidence>
<dbReference type="Gene3D" id="3.40.50.1820">
    <property type="entry name" value="alpha/beta hydrolase"/>
    <property type="match status" value="1"/>
</dbReference>
<comment type="caution">
    <text evidence="3">The sequence shown here is derived from an EMBL/GenBank/DDBJ whole genome shotgun (WGS) entry which is preliminary data.</text>
</comment>
<evidence type="ECO:0000256" key="2">
    <source>
        <dbReference type="SAM" id="MobiDB-lite"/>
    </source>
</evidence>
<evidence type="ECO:0000313" key="3">
    <source>
        <dbReference type="EMBL" id="CAJ1372592.1"/>
    </source>
</evidence>